<dbReference type="RefSeq" id="XP_018705181.1">
    <property type="nucleotide sequence ID" value="XM_018847601.1"/>
</dbReference>
<feature type="region of interest" description="Disordered" evidence="1">
    <location>
        <begin position="48"/>
        <end position="72"/>
    </location>
</feature>
<accession>A0A167YCE0</accession>
<keyword evidence="3" id="KW-0378">Hydrolase</keyword>
<proteinExistence type="predicted"/>
<keyword evidence="4" id="KW-1185">Reference proteome</keyword>
<evidence type="ECO:0000313" key="3">
    <source>
        <dbReference type="EMBL" id="OAA66157.1"/>
    </source>
</evidence>
<evidence type="ECO:0000256" key="1">
    <source>
        <dbReference type="SAM" id="MobiDB-lite"/>
    </source>
</evidence>
<gene>
    <name evidence="3" type="ORF">ISF_03995</name>
</gene>
<feature type="domain" description="Endonuclease/exonuclease/phosphatase" evidence="2">
    <location>
        <begin position="133"/>
        <end position="350"/>
    </location>
</feature>
<dbReference type="CDD" id="cd09083">
    <property type="entry name" value="EEP-1"/>
    <property type="match status" value="1"/>
</dbReference>
<dbReference type="InterPro" id="IPR050410">
    <property type="entry name" value="CCR4/nocturin_mRNA_transcr"/>
</dbReference>
<keyword evidence="3" id="KW-0540">Nuclease</keyword>
<dbReference type="GeneID" id="30020287"/>
<dbReference type="InterPro" id="IPR005135">
    <property type="entry name" value="Endo/exonuclease/phosphatase"/>
</dbReference>
<protein>
    <submittedName>
        <fullName evidence="3">Endonuclease/exonuclease/phosphatase</fullName>
    </submittedName>
</protein>
<reference evidence="3 4" key="1">
    <citation type="journal article" date="2016" name="Genome Biol. Evol.">
        <title>Divergent and convergent evolution of fungal pathogenicity.</title>
        <authorList>
            <person name="Shang Y."/>
            <person name="Xiao G."/>
            <person name="Zheng P."/>
            <person name="Cen K."/>
            <person name="Zhan S."/>
            <person name="Wang C."/>
        </authorList>
    </citation>
    <scope>NUCLEOTIDE SEQUENCE [LARGE SCALE GENOMIC DNA]</scope>
    <source>
        <strain evidence="3 4">ARSEF 2679</strain>
    </source>
</reference>
<dbReference type="Pfam" id="PF03372">
    <property type="entry name" value="Exo_endo_phos"/>
    <property type="match status" value="1"/>
</dbReference>
<dbReference type="Gene3D" id="3.60.10.10">
    <property type="entry name" value="Endonuclease/exonuclease/phosphatase"/>
    <property type="match status" value="2"/>
</dbReference>
<dbReference type="PANTHER" id="PTHR12121">
    <property type="entry name" value="CARBON CATABOLITE REPRESSOR PROTEIN 4"/>
    <property type="match status" value="1"/>
</dbReference>
<dbReference type="EMBL" id="AZHB01000008">
    <property type="protein sequence ID" value="OAA66157.1"/>
    <property type="molecule type" value="Genomic_DNA"/>
</dbReference>
<feature type="compositionally biased region" description="Low complexity" evidence="1">
    <location>
        <begin position="48"/>
        <end position="61"/>
    </location>
</feature>
<dbReference type="GO" id="GO:0000175">
    <property type="term" value="F:3'-5'-RNA exonuclease activity"/>
    <property type="evidence" value="ECO:0007669"/>
    <property type="project" value="TreeGrafter"/>
</dbReference>
<dbReference type="PANTHER" id="PTHR12121:SF36">
    <property type="entry name" value="ENDONUCLEASE_EXONUCLEASE_PHOSPHATASE DOMAIN-CONTAINING PROTEIN"/>
    <property type="match status" value="1"/>
</dbReference>
<keyword evidence="3" id="KW-0255">Endonuclease</keyword>
<evidence type="ECO:0000313" key="4">
    <source>
        <dbReference type="Proteomes" id="UP000076744"/>
    </source>
</evidence>
<dbReference type="InterPro" id="IPR036691">
    <property type="entry name" value="Endo/exonu/phosph_ase_sf"/>
</dbReference>
<dbReference type="SUPFAM" id="SSF56219">
    <property type="entry name" value="DNase I-like"/>
    <property type="match status" value="1"/>
</dbReference>
<dbReference type="OrthoDB" id="276515at2759"/>
<evidence type="ECO:0000259" key="2">
    <source>
        <dbReference type="Pfam" id="PF03372"/>
    </source>
</evidence>
<keyword evidence="3" id="KW-0269">Exonuclease</keyword>
<dbReference type="Proteomes" id="UP000076744">
    <property type="component" value="Unassembled WGS sequence"/>
</dbReference>
<dbReference type="AlphaFoldDB" id="A0A167YCE0"/>
<name>A0A167YCE0_CORFA</name>
<dbReference type="GO" id="GO:0004519">
    <property type="term" value="F:endonuclease activity"/>
    <property type="evidence" value="ECO:0007669"/>
    <property type="project" value="UniProtKB-KW"/>
</dbReference>
<organism evidence="3 4">
    <name type="scientific">Cordyceps fumosorosea (strain ARSEF 2679)</name>
    <name type="common">Isaria fumosorosea</name>
    <dbReference type="NCBI Taxonomy" id="1081104"/>
    <lineage>
        <taxon>Eukaryota</taxon>
        <taxon>Fungi</taxon>
        <taxon>Dikarya</taxon>
        <taxon>Ascomycota</taxon>
        <taxon>Pezizomycotina</taxon>
        <taxon>Sordariomycetes</taxon>
        <taxon>Hypocreomycetidae</taxon>
        <taxon>Hypocreales</taxon>
        <taxon>Cordycipitaceae</taxon>
        <taxon>Cordyceps</taxon>
    </lineage>
</organism>
<comment type="caution">
    <text evidence="3">The sequence shown here is derived from an EMBL/GenBank/DDBJ whole genome shotgun (WGS) entry which is preliminary data.</text>
</comment>
<sequence>MPTSSLAVKRRSVRNAPFFQLALTSLLAAFAALTWHLYTTQYHHLRPSSSTMTSSSSHTGSQPTVQPAAAAQDTNLPTSSAVHLAINTTTAAAATATLPLRLITYNVRYANSHPVRGEQPWSVRGPKLATQLRFLTEGHASAFLCLQECLHAQVLDLAARLGPSWAHVGRGRDAHPSAGEFSPIFYRADAWACARSETRWLSPTPRFAHRETGTRVVVMSTHFDHRGVRAREESARLLLEIAREWGSRGGDGGQAPAAVLLGGDFNSQPDDRAYRVMVAEGSGMSDVADLVPPEDRYGNELTYTSFGEAGPGEVPQRIDFLFIQEPHAAVIKSFGVLENMFDDGVRISDHRPVVADMNIPI</sequence>